<accession>A0AAD9PF44</accession>
<name>A0AAD9PF44_RIDPI</name>
<dbReference type="PROSITE" id="PS50920">
    <property type="entry name" value="SOLCAR"/>
    <property type="match status" value="3"/>
</dbReference>
<keyword evidence="3 11" id="KW-0813">Transport</keyword>
<protein>
    <recommendedName>
        <fullName evidence="15">Mitochondrial carrier protein</fullName>
    </recommendedName>
</protein>
<feature type="repeat" description="Solcar" evidence="10">
    <location>
        <begin position="186"/>
        <end position="270"/>
    </location>
</feature>
<keyword evidence="4 10" id="KW-0812">Transmembrane</keyword>
<evidence type="ECO:0000313" key="13">
    <source>
        <dbReference type="EMBL" id="KAK2193534.1"/>
    </source>
</evidence>
<evidence type="ECO:0008006" key="15">
    <source>
        <dbReference type="Google" id="ProtNLM"/>
    </source>
</evidence>
<dbReference type="PANTHER" id="PTHR45667">
    <property type="entry name" value="S-ADENOSYLMETHIONINE MITOCHONDRIAL CARRIER PROTEIN"/>
    <property type="match status" value="1"/>
</dbReference>
<evidence type="ECO:0000256" key="1">
    <source>
        <dbReference type="ARBA" id="ARBA00004448"/>
    </source>
</evidence>
<dbReference type="Proteomes" id="UP001209878">
    <property type="component" value="Unassembled WGS sequence"/>
</dbReference>
<dbReference type="InterPro" id="IPR018108">
    <property type="entry name" value="MCP_transmembrane"/>
</dbReference>
<keyword evidence="5" id="KW-0677">Repeat</keyword>
<comment type="caution">
    <text evidence="13">The sequence shown here is derived from an EMBL/GenBank/DDBJ whole genome shotgun (WGS) entry which is preliminary data.</text>
</comment>
<sequence>MAEMDEKAEFGVVLTSGAAAGLAADVVLFPLDTLKTRLQSADGFWRAGGVRGMYAGLASLATGSMPSAAIFFCTYEGIKSVTSTGRTSGLQVVGGHMAAAMLAEVASCVVRVPCEVVKQRTQTLSNVSSWHVFQLTIKRQGVAGLFQGYTSTIMREVPFALLQYPMWELFKNAWASHQGGSTDPWQSAICAGVAGGVSAGVTTPLDVAKTRIMLAGVGTPLASSSLLYALKTVNAERGISGLFAGFIPRIALVSLGGAIFLGTYDKIKDVMVNYNCYTHLF</sequence>
<proteinExistence type="inferred from homology"/>
<evidence type="ECO:0000256" key="3">
    <source>
        <dbReference type="ARBA" id="ARBA00022448"/>
    </source>
</evidence>
<evidence type="ECO:0000256" key="10">
    <source>
        <dbReference type="PROSITE-ProRule" id="PRU00282"/>
    </source>
</evidence>
<comment type="subcellular location">
    <subcellularLocation>
        <location evidence="1">Mitochondrion inner membrane</location>
        <topology evidence="1">Multi-pass membrane protein</topology>
    </subcellularLocation>
</comment>
<evidence type="ECO:0000256" key="2">
    <source>
        <dbReference type="ARBA" id="ARBA00006375"/>
    </source>
</evidence>
<evidence type="ECO:0000256" key="7">
    <source>
        <dbReference type="ARBA" id="ARBA00022989"/>
    </source>
</evidence>
<evidence type="ECO:0000256" key="6">
    <source>
        <dbReference type="ARBA" id="ARBA00022792"/>
    </source>
</evidence>
<keyword evidence="8" id="KW-0496">Mitochondrion</keyword>
<feature type="repeat" description="Solcar" evidence="10">
    <location>
        <begin position="8"/>
        <end position="81"/>
    </location>
</feature>
<dbReference type="SUPFAM" id="SSF103506">
    <property type="entry name" value="Mitochondrial carrier"/>
    <property type="match status" value="1"/>
</dbReference>
<keyword evidence="6" id="KW-0999">Mitochondrion inner membrane</keyword>
<keyword evidence="7 12" id="KW-1133">Transmembrane helix</keyword>
<evidence type="ECO:0000256" key="4">
    <source>
        <dbReference type="ARBA" id="ARBA00022692"/>
    </source>
</evidence>
<keyword evidence="14" id="KW-1185">Reference proteome</keyword>
<dbReference type="Gene3D" id="1.50.40.10">
    <property type="entry name" value="Mitochondrial carrier domain"/>
    <property type="match status" value="1"/>
</dbReference>
<feature type="repeat" description="Solcar" evidence="10">
    <location>
        <begin position="91"/>
        <end position="173"/>
    </location>
</feature>
<feature type="transmembrane region" description="Helical" evidence="12">
    <location>
        <begin position="242"/>
        <end position="264"/>
    </location>
</feature>
<evidence type="ECO:0000256" key="8">
    <source>
        <dbReference type="ARBA" id="ARBA00023128"/>
    </source>
</evidence>
<dbReference type="InterPro" id="IPR023395">
    <property type="entry name" value="MCP_dom_sf"/>
</dbReference>
<evidence type="ECO:0000256" key="5">
    <source>
        <dbReference type="ARBA" id="ARBA00022737"/>
    </source>
</evidence>
<gene>
    <name evidence="13" type="ORF">NP493_10g03034</name>
</gene>
<keyword evidence="9 10" id="KW-0472">Membrane</keyword>
<feature type="transmembrane region" description="Helical" evidence="12">
    <location>
        <begin position="51"/>
        <end position="73"/>
    </location>
</feature>
<dbReference type="Pfam" id="PF00153">
    <property type="entry name" value="Mito_carr"/>
    <property type="match status" value="3"/>
</dbReference>
<dbReference type="AlphaFoldDB" id="A0AAD9PF44"/>
<dbReference type="EMBL" id="JAODUO010000011">
    <property type="protein sequence ID" value="KAK2193534.1"/>
    <property type="molecule type" value="Genomic_DNA"/>
</dbReference>
<evidence type="ECO:0000256" key="9">
    <source>
        <dbReference type="ARBA" id="ARBA00023136"/>
    </source>
</evidence>
<reference evidence="13" key="1">
    <citation type="journal article" date="2023" name="Mol. Biol. Evol.">
        <title>Third-Generation Sequencing Reveals the Adaptive Role of the Epigenome in Three Deep-Sea Polychaetes.</title>
        <authorList>
            <person name="Perez M."/>
            <person name="Aroh O."/>
            <person name="Sun Y."/>
            <person name="Lan Y."/>
            <person name="Juniper S.K."/>
            <person name="Young C.R."/>
            <person name="Angers B."/>
            <person name="Qian P.Y."/>
        </authorList>
    </citation>
    <scope>NUCLEOTIDE SEQUENCE</scope>
    <source>
        <strain evidence="13">R07B-5</strain>
    </source>
</reference>
<evidence type="ECO:0000256" key="11">
    <source>
        <dbReference type="RuleBase" id="RU000488"/>
    </source>
</evidence>
<evidence type="ECO:0000256" key="12">
    <source>
        <dbReference type="SAM" id="Phobius"/>
    </source>
</evidence>
<organism evidence="13 14">
    <name type="scientific">Ridgeia piscesae</name>
    <name type="common">Tubeworm</name>
    <dbReference type="NCBI Taxonomy" id="27915"/>
    <lineage>
        <taxon>Eukaryota</taxon>
        <taxon>Metazoa</taxon>
        <taxon>Spiralia</taxon>
        <taxon>Lophotrochozoa</taxon>
        <taxon>Annelida</taxon>
        <taxon>Polychaeta</taxon>
        <taxon>Sedentaria</taxon>
        <taxon>Canalipalpata</taxon>
        <taxon>Sabellida</taxon>
        <taxon>Siboglinidae</taxon>
        <taxon>Ridgeia</taxon>
    </lineage>
</organism>
<dbReference type="GO" id="GO:0005743">
    <property type="term" value="C:mitochondrial inner membrane"/>
    <property type="evidence" value="ECO:0007669"/>
    <property type="project" value="UniProtKB-SubCell"/>
</dbReference>
<dbReference type="FunFam" id="1.50.40.10:FF:000018">
    <property type="entry name" value="S-adenosylmethionine mitochondrial carrier protein-like"/>
    <property type="match status" value="1"/>
</dbReference>
<comment type="similarity">
    <text evidence="2 11">Belongs to the mitochondrial carrier (TC 2.A.29) family.</text>
</comment>
<evidence type="ECO:0000313" key="14">
    <source>
        <dbReference type="Proteomes" id="UP001209878"/>
    </source>
</evidence>
<feature type="transmembrane region" description="Helical" evidence="12">
    <location>
        <begin position="12"/>
        <end position="31"/>
    </location>
</feature>